<sequence length="482" mass="51467">MGHRYIEIFEALESDMAHLKALGVSGKVKGYVVRMRGLPYTAAVDDVVQFFEGIGISRGAEGVVFTCTRDGRPTGEAYVELPTEEAQKEALKRHKNSIGDRYIELFKVNKVDMVQAMQQNSYNMMQAERKRNKAGNGSGSTASFTGSAGAAGGRGGQPPPPVPTSGPASQVDGTTLKLRGLPYSAGVDEITDFFQGFSLASGGVQLLTQVDQGGNNVGTGVAYVQFDNSDEASRAKDARNHAKLGSRYIECSTHAQEPPPQTRSYRAAATAGSEQQSRENAVDVQGVVGAQAVDQGAAPIGNQVAPYHAMLSGEMVANAALDPADPSQLLSQQEYQQQQQMMMQQQMLMQQQHYMMQQQQMRFDPSNWGGMQGQGNVQSGGWYKGYGDPGMAQPGNNLGMGMSMNNSMQPFPGTAYGNYSGMHGGSTGQQGEEGAGYLDMGHYGSDGYPMGQSYPLGGWGMGSMLDESTPAWIPSTSTTELS</sequence>
<proteinExistence type="predicted"/>
<evidence type="ECO:0000256" key="1">
    <source>
        <dbReference type="ARBA" id="ARBA00022737"/>
    </source>
</evidence>
<evidence type="ECO:0000313" key="6">
    <source>
        <dbReference type="EMBL" id="CAD9202778.1"/>
    </source>
</evidence>
<evidence type="ECO:0000259" key="5">
    <source>
        <dbReference type="PROSITE" id="PS50102"/>
    </source>
</evidence>
<dbReference type="SUPFAM" id="SSF54928">
    <property type="entry name" value="RNA-binding domain, RBD"/>
    <property type="match status" value="1"/>
</dbReference>
<accession>A0A7S1SMW0</accession>
<dbReference type="EMBL" id="HBGG01009929">
    <property type="protein sequence ID" value="CAD9202778.1"/>
    <property type="molecule type" value="Transcribed_RNA"/>
</dbReference>
<evidence type="ECO:0000256" key="4">
    <source>
        <dbReference type="SAM" id="MobiDB-lite"/>
    </source>
</evidence>
<evidence type="ECO:0000256" key="2">
    <source>
        <dbReference type="ARBA" id="ARBA00022884"/>
    </source>
</evidence>
<name>A0A7S1SMW0_9CHLO</name>
<feature type="region of interest" description="Disordered" evidence="4">
    <location>
        <begin position="128"/>
        <end position="174"/>
    </location>
</feature>
<dbReference type="AlphaFoldDB" id="A0A7S1SMW0"/>
<reference evidence="6" key="1">
    <citation type="submission" date="2021-01" db="EMBL/GenBank/DDBJ databases">
        <authorList>
            <person name="Corre E."/>
            <person name="Pelletier E."/>
            <person name="Niang G."/>
            <person name="Scheremetjew M."/>
            <person name="Finn R."/>
            <person name="Kale V."/>
            <person name="Holt S."/>
            <person name="Cochrane G."/>
            <person name="Meng A."/>
            <person name="Brown T."/>
            <person name="Cohen L."/>
        </authorList>
    </citation>
    <scope>NUCLEOTIDE SEQUENCE</scope>
    <source>
        <strain evidence="6">PLY429</strain>
    </source>
</reference>
<gene>
    <name evidence="6" type="ORF">TCHU04912_LOCUS5011</name>
</gene>
<dbReference type="Pfam" id="PF00076">
    <property type="entry name" value="RRM_1"/>
    <property type="match status" value="2"/>
</dbReference>
<dbReference type="InterPro" id="IPR050666">
    <property type="entry name" value="ESRP"/>
</dbReference>
<dbReference type="PROSITE" id="PS50102">
    <property type="entry name" value="RRM"/>
    <property type="match status" value="1"/>
</dbReference>
<dbReference type="GO" id="GO:0003723">
    <property type="term" value="F:RNA binding"/>
    <property type="evidence" value="ECO:0007669"/>
    <property type="project" value="UniProtKB-UniRule"/>
</dbReference>
<dbReference type="InterPro" id="IPR035979">
    <property type="entry name" value="RBD_domain_sf"/>
</dbReference>
<evidence type="ECO:0000256" key="3">
    <source>
        <dbReference type="PROSITE-ProRule" id="PRU00176"/>
    </source>
</evidence>
<organism evidence="6">
    <name type="scientific">Tetraselmis chuii</name>
    <dbReference type="NCBI Taxonomy" id="63592"/>
    <lineage>
        <taxon>Eukaryota</taxon>
        <taxon>Viridiplantae</taxon>
        <taxon>Chlorophyta</taxon>
        <taxon>core chlorophytes</taxon>
        <taxon>Chlorodendrophyceae</taxon>
        <taxon>Chlorodendrales</taxon>
        <taxon>Chlorodendraceae</taxon>
        <taxon>Tetraselmis</taxon>
    </lineage>
</organism>
<dbReference type="SMART" id="SM00360">
    <property type="entry name" value="RRM"/>
    <property type="match status" value="2"/>
</dbReference>
<dbReference type="InterPro" id="IPR000504">
    <property type="entry name" value="RRM_dom"/>
</dbReference>
<dbReference type="InterPro" id="IPR012677">
    <property type="entry name" value="Nucleotide-bd_a/b_plait_sf"/>
</dbReference>
<dbReference type="CDD" id="cd12254">
    <property type="entry name" value="RRM_hnRNPH_ESRPs_RBM12_like"/>
    <property type="match status" value="1"/>
</dbReference>
<protein>
    <recommendedName>
        <fullName evidence="5">RRM domain-containing protein</fullName>
    </recommendedName>
</protein>
<feature type="domain" description="RRM" evidence="5">
    <location>
        <begin position="174"/>
        <end position="256"/>
    </location>
</feature>
<keyword evidence="1" id="KW-0677">Repeat</keyword>
<keyword evidence="2 3" id="KW-0694">RNA-binding</keyword>
<feature type="compositionally biased region" description="Low complexity" evidence="4">
    <location>
        <begin position="139"/>
        <end position="148"/>
    </location>
</feature>
<dbReference type="PANTHER" id="PTHR13976">
    <property type="entry name" value="HETEROGENEOUS NUCLEAR RIBONUCLEOPROTEIN-RELATED"/>
    <property type="match status" value="1"/>
</dbReference>
<dbReference type="Gene3D" id="3.30.70.330">
    <property type="match status" value="2"/>
</dbReference>